<dbReference type="EMBL" id="VLKG01000003">
    <property type="protein sequence ID" value="TWH76234.1"/>
    <property type="molecule type" value="Genomic_DNA"/>
</dbReference>
<dbReference type="RefSeq" id="WP_170234338.1">
    <property type="nucleotide sequence ID" value="NZ_VLKG01000003.1"/>
</dbReference>
<dbReference type="AlphaFoldDB" id="A0A562J087"/>
<dbReference type="InterPro" id="IPR021245">
    <property type="entry name" value="DUF2790"/>
</dbReference>
<sequence>MKGFTATTLLMLCMPLAALANEPLEVEDYRYGMDLDIKQVISVKSEQPDNFSSSCVPVKEEMIYKDSQGHEHDLKYQVMSTDCNNG</sequence>
<dbReference type="Gene3D" id="2.30.140.50">
    <property type="entry name" value="Protein of unknown function DUF2790"/>
    <property type="match status" value="1"/>
</dbReference>
<comment type="caution">
    <text evidence="2">The sequence shown here is derived from an EMBL/GenBank/DDBJ whole genome shotgun (WGS) entry which is preliminary data.</text>
</comment>
<keyword evidence="1" id="KW-0732">Signal</keyword>
<feature type="chain" id="PRO_5021797467" evidence="1">
    <location>
        <begin position="21"/>
        <end position="86"/>
    </location>
</feature>
<evidence type="ECO:0000256" key="1">
    <source>
        <dbReference type="SAM" id="SignalP"/>
    </source>
</evidence>
<reference evidence="2 3" key="1">
    <citation type="submission" date="2019-07" db="EMBL/GenBank/DDBJ databases">
        <title>Genomic Encyclopedia of Type Strains, Phase I: the one thousand microbial genomes (KMG-I) project.</title>
        <authorList>
            <person name="Kyrpides N."/>
        </authorList>
    </citation>
    <scope>NUCLEOTIDE SEQUENCE [LARGE SCALE GENOMIC DNA]</scope>
    <source>
        <strain evidence="2 3">DSM 375</strain>
    </source>
</reference>
<protein>
    <submittedName>
        <fullName evidence="2">Uncharacterized protein DUF2790</fullName>
    </submittedName>
</protein>
<feature type="signal peptide" evidence="1">
    <location>
        <begin position="1"/>
        <end position="20"/>
    </location>
</feature>
<gene>
    <name evidence="2" type="ORF">LX59_01155</name>
</gene>
<evidence type="ECO:0000313" key="2">
    <source>
        <dbReference type="EMBL" id="TWH76234.1"/>
    </source>
</evidence>
<accession>A0A562J087</accession>
<dbReference type="Proteomes" id="UP000319627">
    <property type="component" value="Unassembled WGS sequence"/>
</dbReference>
<proteinExistence type="predicted"/>
<name>A0A562J087_9GAMM</name>
<dbReference type="Pfam" id="PF10976">
    <property type="entry name" value="DUF2790"/>
    <property type="match status" value="1"/>
</dbReference>
<keyword evidence="3" id="KW-1185">Reference proteome</keyword>
<evidence type="ECO:0000313" key="3">
    <source>
        <dbReference type="Proteomes" id="UP000319627"/>
    </source>
</evidence>
<organism evidence="2 3">
    <name type="scientific">Azomonas agilis</name>
    <dbReference type="NCBI Taxonomy" id="116849"/>
    <lineage>
        <taxon>Bacteria</taxon>
        <taxon>Pseudomonadati</taxon>
        <taxon>Pseudomonadota</taxon>
        <taxon>Gammaproteobacteria</taxon>
        <taxon>Pseudomonadales</taxon>
        <taxon>Pseudomonadaceae</taxon>
        <taxon>Azomonas</taxon>
    </lineage>
</organism>